<dbReference type="CDD" id="cd03688">
    <property type="entry name" value="eIF2_gamma_II"/>
    <property type="match status" value="1"/>
</dbReference>
<dbReference type="PANTHER" id="PTHR42854">
    <property type="entry name" value="EUKARYOTIC TRANSLATION INITIATION FACTOR 2 SUBUNIT 3 FAMILY MEMBER"/>
    <property type="match status" value="1"/>
</dbReference>
<proteinExistence type="inferred from homology"/>
<dbReference type="InterPro" id="IPR050543">
    <property type="entry name" value="eIF2G"/>
</dbReference>
<dbReference type="CDD" id="cd01888">
    <property type="entry name" value="eIF2_gamma"/>
    <property type="match status" value="1"/>
</dbReference>
<dbReference type="InterPro" id="IPR009001">
    <property type="entry name" value="Transl_elong_EF1A/Init_IF2_C"/>
</dbReference>
<dbReference type="PROSITE" id="PS51722">
    <property type="entry name" value="G_TR_2"/>
    <property type="match status" value="1"/>
</dbReference>
<dbReference type="InterPro" id="IPR004161">
    <property type="entry name" value="EFTu-like_2"/>
</dbReference>
<keyword evidence="3 10" id="KW-0396">Initiation factor</keyword>
<gene>
    <name evidence="10" type="ORF">TCON_1767</name>
</gene>
<keyword evidence="7" id="KW-0342">GTP-binding</keyword>
<dbReference type="Pfam" id="PF03144">
    <property type="entry name" value="GTP_EFTU_D2"/>
    <property type="match status" value="1"/>
</dbReference>
<evidence type="ECO:0000256" key="8">
    <source>
        <dbReference type="ARBA" id="ARBA00048107"/>
    </source>
</evidence>
<dbReference type="SUPFAM" id="SSF50465">
    <property type="entry name" value="EF-Tu/eEF-1alpha/eIF2-gamma C-terminal domain"/>
    <property type="match status" value="1"/>
</dbReference>
<organism evidence="10 11">
    <name type="scientific">Astathelohania contejeani</name>
    <dbReference type="NCBI Taxonomy" id="164912"/>
    <lineage>
        <taxon>Eukaryota</taxon>
        <taxon>Fungi</taxon>
        <taxon>Fungi incertae sedis</taxon>
        <taxon>Microsporidia</taxon>
        <taxon>Astathelohaniidae</taxon>
        <taxon>Astathelohania</taxon>
    </lineage>
</organism>
<evidence type="ECO:0000256" key="3">
    <source>
        <dbReference type="ARBA" id="ARBA00022540"/>
    </source>
</evidence>
<evidence type="ECO:0000256" key="7">
    <source>
        <dbReference type="ARBA" id="ARBA00023134"/>
    </source>
</evidence>
<dbReference type="Gene3D" id="3.40.50.300">
    <property type="entry name" value="P-loop containing nucleotide triphosphate hydrolases"/>
    <property type="match status" value="1"/>
</dbReference>
<dbReference type="InterPro" id="IPR044127">
    <property type="entry name" value="eIF2g_dom_2"/>
</dbReference>
<dbReference type="CDD" id="cd15490">
    <property type="entry name" value="eIF2_gamma_III"/>
    <property type="match status" value="1"/>
</dbReference>
<evidence type="ECO:0000256" key="2">
    <source>
        <dbReference type="ARBA" id="ARBA00011986"/>
    </source>
</evidence>
<evidence type="ECO:0000256" key="6">
    <source>
        <dbReference type="ARBA" id="ARBA00022917"/>
    </source>
</evidence>
<accession>A0ABQ7HXX1</accession>
<keyword evidence="4" id="KW-0547">Nucleotide-binding</keyword>
<feature type="domain" description="Tr-type G" evidence="9">
    <location>
        <begin position="9"/>
        <end position="217"/>
    </location>
</feature>
<dbReference type="GO" id="GO:0003743">
    <property type="term" value="F:translation initiation factor activity"/>
    <property type="evidence" value="ECO:0007669"/>
    <property type="project" value="UniProtKB-KW"/>
</dbReference>
<dbReference type="PRINTS" id="PR00315">
    <property type="entry name" value="ELONGATNFCT"/>
</dbReference>
<dbReference type="InterPro" id="IPR015256">
    <property type="entry name" value="eIF2g_C"/>
</dbReference>
<dbReference type="Pfam" id="PF09173">
    <property type="entry name" value="eIF2_C"/>
    <property type="match status" value="1"/>
</dbReference>
<dbReference type="InterPro" id="IPR000795">
    <property type="entry name" value="T_Tr_GTP-bd_dom"/>
</dbReference>
<dbReference type="InterPro" id="IPR027417">
    <property type="entry name" value="P-loop_NTPase"/>
</dbReference>
<dbReference type="InterPro" id="IPR044128">
    <property type="entry name" value="eIF2g_GTP-bd"/>
</dbReference>
<dbReference type="SUPFAM" id="SSF50447">
    <property type="entry name" value="Translation proteins"/>
    <property type="match status" value="1"/>
</dbReference>
<dbReference type="InterPro" id="IPR009000">
    <property type="entry name" value="Transl_B-barrel_sf"/>
</dbReference>
<dbReference type="Proteomes" id="UP001516464">
    <property type="component" value="Unassembled WGS sequence"/>
</dbReference>
<dbReference type="NCBIfam" id="NF003077">
    <property type="entry name" value="PRK04000.1"/>
    <property type="match status" value="1"/>
</dbReference>
<name>A0ABQ7HXX1_9MICR</name>
<dbReference type="Gene3D" id="2.40.30.10">
    <property type="entry name" value="Translation factors"/>
    <property type="match status" value="2"/>
</dbReference>
<comment type="similarity">
    <text evidence="1">Belongs to the TRAFAC class translation factor GTPase superfamily. Classic translation factor GTPase family. EF-Tu/EF-1A subfamily.</text>
</comment>
<protein>
    <recommendedName>
        <fullName evidence="2">protein-synthesizing GTPase</fullName>
        <ecNumber evidence="2">3.6.5.3</ecNumber>
    </recommendedName>
</protein>
<evidence type="ECO:0000256" key="5">
    <source>
        <dbReference type="ARBA" id="ARBA00022801"/>
    </source>
</evidence>
<comment type="caution">
    <text evidence="10">The sequence shown here is derived from an EMBL/GenBank/DDBJ whole genome shotgun (WGS) entry which is preliminary data.</text>
</comment>
<keyword evidence="6" id="KW-0648">Protein biosynthesis</keyword>
<dbReference type="EMBL" id="SBIQ01000140">
    <property type="protein sequence ID" value="KAF7683024.1"/>
    <property type="molecule type" value="Genomic_DNA"/>
</dbReference>
<comment type="catalytic activity">
    <reaction evidence="8">
        <text>GTP + H2O = GDP + phosphate + H(+)</text>
        <dbReference type="Rhea" id="RHEA:19669"/>
        <dbReference type="ChEBI" id="CHEBI:15377"/>
        <dbReference type="ChEBI" id="CHEBI:15378"/>
        <dbReference type="ChEBI" id="CHEBI:37565"/>
        <dbReference type="ChEBI" id="CHEBI:43474"/>
        <dbReference type="ChEBI" id="CHEBI:58189"/>
        <dbReference type="EC" id="3.6.5.3"/>
    </reaction>
</comment>
<dbReference type="SUPFAM" id="SSF52540">
    <property type="entry name" value="P-loop containing nucleoside triphosphate hydrolases"/>
    <property type="match status" value="1"/>
</dbReference>
<evidence type="ECO:0000259" key="9">
    <source>
        <dbReference type="PROSITE" id="PS51722"/>
    </source>
</evidence>
<keyword evidence="5" id="KW-0378">Hydrolase</keyword>
<evidence type="ECO:0000313" key="11">
    <source>
        <dbReference type="Proteomes" id="UP001516464"/>
    </source>
</evidence>
<dbReference type="Pfam" id="PF00009">
    <property type="entry name" value="GTP_EFTU"/>
    <property type="match status" value="1"/>
</dbReference>
<keyword evidence="11" id="KW-1185">Reference proteome</keyword>
<evidence type="ECO:0000256" key="4">
    <source>
        <dbReference type="ARBA" id="ARBA00022741"/>
    </source>
</evidence>
<sequence length="436" mass="47625">MENETIKNQATINIGTIGHVAHGKSTLVHAISGINTVRFRTELERNITIKLGYANAKIYQCIGGLCKRPGCYTSLGSDGPFEMPCINEGCSGTMRLVRHVSFVDCPGHDVLMATMLNGTAIMDAAILLVAANEPCPQPQTQEHLFAVEIMGLDNLVVVQNKIDLITREQALEQCDQILDLLKHTRASKAPIVPASSQKCINIDAVLDFIVNTIPQPERHFEEPPRMVVIRSFDVNRPGCRLDEVCGGVIGGSLVTGVLKVGDEIEIRPGTVTRNCGKIICKPFVTRITSLKAEKNLLTQAVPGGLIGVGTNMDPVFCRGDRLVGQVMGLKGKLPGIYTVIEVEYKLFKQITVNSRQKEREVEELEMDEQVLLNIGSTTTGGIITDLREEKCVFKLIKPSCCEVGERIAISRKVGGNWRLIGYGKVKGGTTIEPSYD</sequence>
<evidence type="ECO:0000313" key="10">
    <source>
        <dbReference type="EMBL" id="KAF7683024.1"/>
    </source>
</evidence>
<dbReference type="EC" id="3.6.5.3" evidence="2"/>
<dbReference type="PANTHER" id="PTHR42854:SF3">
    <property type="entry name" value="EUKARYOTIC TRANSLATION INITIATION FACTOR 2 SUBUNIT 3-RELATED"/>
    <property type="match status" value="1"/>
</dbReference>
<reference evidence="10 11" key="1">
    <citation type="submission" date="2019-01" db="EMBL/GenBank/DDBJ databases">
        <title>Genomes sequencing and comparative genomics of infectious freshwater microsporidia, Cucumispora dikerogammari and Thelohania contejeani.</title>
        <authorList>
            <person name="Cormier A."/>
            <person name="Giraud I."/>
            <person name="Wattier R."/>
            <person name="Teixeira M."/>
            <person name="Grandjean F."/>
            <person name="Rigaud T."/>
            <person name="Cordaux R."/>
        </authorList>
    </citation>
    <scope>NUCLEOTIDE SEQUENCE [LARGE SCALE GENOMIC DNA]</scope>
    <source>
        <strain evidence="10">T1</strain>
        <tissue evidence="10">Spores</tissue>
    </source>
</reference>
<evidence type="ECO:0000256" key="1">
    <source>
        <dbReference type="ARBA" id="ARBA00007249"/>
    </source>
</evidence>